<dbReference type="Proteomes" id="UP000028725">
    <property type="component" value="Unassembled WGS sequence"/>
</dbReference>
<dbReference type="InterPro" id="IPR011990">
    <property type="entry name" value="TPR-like_helical_dom_sf"/>
</dbReference>
<dbReference type="EMBL" id="JMCB01000005">
    <property type="protein sequence ID" value="KFE68947.1"/>
    <property type="molecule type" value="Genomic_DNA"/>
</dbReference>
<feature type="compositionally biased region" description="Low complexity" evidence="1">
    <location>
        <begin position="10"/>
        <end position="23"/>
    </location>
</feature>
<accession>A0A085WMN4</accession>
<dbReference type="RefSeq" id="WP_052419951.1">
    <property type="nucleotide sequence ID" value="NZ_JMCB01000005.1"/>
</dbReference>
<organism evidence="2 3">
    <name type="scientific">Hyalangium minutum</name>
    <dbReference type="NCBI Taxonomy" id="394096"/>
    <lineage>
        <taxon>Bacteria</taxon>
        <taxon>Pseudomonadati</taxon>
        <taxon>Myxococcota</taxon>
        <taxon>Myxococcia</taxon>
        <taxon>Myxococcales</taxon>
        <taxon>Cystobacterineae</taxon>
        <taxon>Archangiaceae</taxon>
        <taxon>Hyalangium</taxon>
    </lineage>
</organism>
<evidence type="ECO:0000256" key="1">
    <source>
        <dbReference type="SAM" id="MobiDB-lite"/>
    </source>
</evidence>
<protein>
    <recommendedName>
        <fullName evidence="4">Tetratricopeptide repeat protein</fullName>
    </recommendedName>
</protein>
<name>A0A085WMN4_9BACT</name>
<gene>
    <name evidence="2" type="ORF">DB31_6849</name>
</gene>
<sequence>MVASGCDRNASTPRPSASPPAAVGGAGGDTAALPPEPRTTDGALALHNFETQLAQAERRLAEQPTAPDRLRAMMELRMVRAQFLGVLADYDQSLELADRLVQAAPEDAQSYLKRANVRGRLHHFDEALADLAEAEHRGVKGLAIDEPRAAILQATGHASEAQKFHRAAAEARPSLETLAGLAGAMTEEGHFEEAAKLYAQARATYRDVSPFPVAWLEFQEGLLWESAGNLERAGQSWAAAHARLPVYAAAATHLAEVETAAGRTDKAIALLRPVVERSDDPESAAQLAGLLRQTGKESEAQQFLARATAGFEHWTARHPLAFADHAARFYLGLGAAPQKALALAETNLASRRTAGALELYWDAVKAANAQAQGCKAVKALLASGEEQVPALEERARTVLADCR</sequence>
<reference evidence="2 3" key="1">
    <citation type="submission" date="2014-04" db="EMBL/GenBank/DDBJ databases">
        <title>Genome assembly of Hyalangium minutum DSM 14724.</title>
        <authorList>
            <person name="Sharma G."/>
            <person name="Subramanian S."/>
        </authorList>
    </citation>
    <scope>NUCLEOTIDE SEQUENCE [LARGE SCALE GENOMIC DNA]</scope>
    <source>
        <strain evidence="2 3">DSM 14724</strain>
    </source>
</reference>
<dbReference type="STRING" id="394096.DB31_6849"/>
<evidence type="ECO:0000313" key="3">
    <source>
        <dbReference type="Proteomes" id="UP000028725"/>
    </source>
</evidence>
<dbReference type="OrthoDB" id="4045760at2"/>
<dbReference type="AlphaFoldDB" id="A0A085WMN4"/>
<keyword evidence="3" id="KW-1185">Reference proteome</keyword>
<comment type="caution">
    <text evidence="2">The sequence shown here is derived from an EMBL/GenBank/DDBJ whole genome shotgun (WGS) entry which is preliminary data.</text>
</comment>
<dbReference type="Gene3D" id="1.25.40.10">
    <property type="entry name" value="Tetratricopeptide repeat domain"/>
    <property type="match status" value="2"/>
</dbReference>
<dbReference type="SUPFAM" id="SSF48452">
    <property type="entry name" value="TPR-like"/>
    <property type="match status" value="1"/>
</dbReference>
<feature type="region of interest" description="Disordered" evidence="1">
    <location>
        <begin position="1"/>
        <end position="40"/>
    </location>
</feature>
<proteinExistence type="predicted"/>
<evidence type="ECO:0008006" key="4">
    <source>
        <dbReference type="Google" id="ProtNLM"/>
    </source>
</evidence>
<evidence type="ECO:0000313" key="2">
    <source>
        <dbReference type="EMBL" id="KFE68947.1"/>
    </source>
</evidence>